<dbReference type="InterPro" id="IPR009081">
    <property type="entry name" value="PP-bd_ACP"/>
</dbReference>
<dbReference type="InterPro" id="IPR010071">
    <property type="entry name" value="AA_adenyl_dom"/>
</dbReference>
<dbReference type="EMBL" id="FOAW01000008">
    <property type="protein sequence ID" value="SEL35489.1"/>
    <property type="molecule type" value="Genomic_DNA"/>
</dbReference>
<dbReference type="PANTHER" id="PTHR45527:SF1">
    <property type="entry name" value="FATTY ACID SYNTHASE"/>
    <property type="match status" value="1"/>
</dbReference>
<dbReference type="NCBIfam" id="TIGR01720">
    <property type="entry name" value="NRPS-para261"/>
    <property type="match status" value="1"/>
</dbReference>
<dbReference type="InterPro" id="IPR001242">
    <property type="entry name" value="Condensation_dom"/>
</dbReference>
<dbReference type="InterPro" id="IPR020806">
    <property type="entry name" value="PKS_PP-bd"/>
</dbReference>
<dbReference type="FunFam" id="3.40.50.980:FF:000002">
    <property type="entry name" value="Enterobactin synthetase component F"/>
    <property type="match status" value="1"/>
</dbReference>
<dbReference type="CDD" id="cd17646">
    <property type="entry name" value="A_NRPS_AB3403-like"/>
    <property type="match status" value="3"/>
</dbReference>
<dbReference type="Gene3D" id="3.30.559.10">
    <property type="entry name" value="Chloramphenicol acetyltransferase-like domain"/>
    <property type="match status" value="8"/>
</dbReference>
<dbReference type="SUPFAM" id="SSF47336">
    <property type="entry name" value="ACP-like"/>
    <property type="match status" value="6"/>
</dbReference>
<dbReference type="GO" id="GO:0031177">
    <property type="term" value="F:phosphopantetheine binding"/>
    <property type="evidence" value="ECO:0007669"/>
    <property type="project" value="InterPro"/>
</dbReference>
<dbReference type="GO" id="GO:0005829">
    <property type="term" value="C:cytosol"/>
    <property type="evidence" value="ECO:0007669"/>
    <property type="project" value="TreeGrafter"/>
</dbReference>
<dbReference type="Gene3D" id="3.30.559.30">
    <property type="entry name" value="Nonribosomal peptide synthetase, condensation domain"/>
    <property type="match status" value="8"/>
</dbReference>
<feature type="region of interest" description="Disordered" evidence="7">
    <location>
        <begin position="1"/>
        <end position="20"/>
    </location>
</feature>
<dbReference type="SUPFAM" id="SSF52777">
    <property type="entry name" value="CoA-dependent acyltransferases"/>
    <property type="match status" value="16"/>
</dbReference>
<dbReference type="InterPro" id="IPR045851">
    <property type="entry name" value="AMP-bd_C_sf"/>
</dbReference>
<keyword evidence="5" id="KW-0677">Repeat</keyword>
<dbReference type="FunFam" id="3.40.50.980:FF:000001">
    <property type="entry name" value="Non-ribosomal peptide synthetase"/>
    <property type="match status" value="5"/>
</dbReference>
<dbReference type="PROSITE" id="PS00455">
    <property type="entry name" value="AMP_BINDING"/>
    <property type="match status" value="6"/>
</dbReference>
<dbReference type="Pfam" id="PF13193">
    <property type="entry name" value="AMP-binding_C"/>
    <property type="match status" value="5"/>
</dbReference>
<dbReference type="GO" id="GO:0008610">
    <property type="term" value="P:lipid biosynthetic process"/>
    <property type="evidence" value="ECO:0007669"/>
    <property type="project" value="UniProtKB-ARBA"/>
</dbReference>
<evidence type="ECO:0000259" key="8">
    <source>
        <dbReference type="PROSITE" id="PS50075"/>
    </source>
</evidence>
<feature type="domain" description="Carrier" evidence="8">
    <location>
        <begin position="5723"/>
        <end position="5798"/>
    </location>
</feature>
<dbReference type="FunFam" id="2.30.38.10:FF:000001">
    <property type="entry name" value="Non-ribosomal peptide synthetase PvdI"/>
    <property type="match status" value="5"/>
</dbReference>
<dbReference type="FunFam" id="3.30.300.30:FF:000015">
    <property type="entry name" value="Nonribosomal peptide synthase SidD"/>
    <property type="match status" value="1"/>
</dbReference>
<evidence type="ECO:0000256" key="1">
    <source>
        <dbReference type="ARBA" id="ARBA00001957"/>
    </source>
</evidence>
<keyword evidence="6" id="KW-0045">Antibiotic biosynthesis</keyword>
<dbReference type="PROSITE" id="PS50075">
    <property type="entry name" value="CARRIER"/>
    <property type="match status" value="6"/>
</dbReference>
<evidence type="ECO:0000313" key="9">
    <source>
        <dbReference type="EMBL" id="SEL35489.1"/>
    </source>
</evidence>
<dbReference type="InterPro" id="IPR042099">
    <property type="entry name" value="ANL_N_sf"/>
</dbReference>
<name>A0A1H7PIP7_9NOCA</name>
<dbReference type="NCBIfam" id="TIGR01733">
    <property type="entry name" value="AA-adenyl-dom"/>
    <property type="match status" value="6"/>
</dbReference>
<dbReference type="Pfam" id="PF00501">
    <property type="entry name" value="AMP-binding"/>
    <property type="match status" value="6"/>
</dbReference>
<proteinExistence type="inferred from homology"/>
<dbReference type="InterPro" id="IPR023213">
    <property type="entry name" value="CAT-like_dom_sf"/>
</dbReference>
<dbReference type="Gene3D" id="3.30.300.30">
    <property type="match status" value="6"/>
</dbReference>
<dbReference type="FunFam" id="1.10.1200.10:FF:000005">
    <property type="entry name" value="Nonribosomal peptide synthetase 1"/>
    <property type="match status" value="2"/>
</dbReference>
<dbReference type="Pfam" id="PF00668">
    <property type="entry name" value="Condensation"/>
    <property type="match status" value="8"/>
</dbReference>
<dbReference type="InterPro" id="IPR010060">
    <property type="entry name" value="NRPS_synth"/>
</dbReference>
<dbReference type="Gene3D" id="3.40.50.12780">
    <property type="entry name" value="N-terminal domain of ligase-like"/>
    <property type="match status" value="1"/>
</dbReference>
<dbReference type="SMART" id="SM00823">
    <property type="entry name" value="PKS_PP"/>
    <property type="match status" value="6"/>
</dbReference>
<keyword evidence="3" id="KW-0596">Phosphopantetheine</keyword>
<feature type="domain" description="Carrier" evidence="8">
    <location>
        <begin position="4657"/>
        <end position="4732"/>
    </location>
</feature>
<dbReference type="InterPro" id="IPR000873">
    <property type="entry name" value="AMP-dep_synth/lig_dom"/>
</dbReference>
<dbReference type="CDD" id="cd19543">
    <property type="entry name" value="DCL_NRPS"/>
    <property type="match status" value="1"/>
</dbReference>
<comment type="cofactor">
    <cofactor evidence="1">
        <name>pantetheine 4'-phosphate</name>
        <dbReference type="ChEBI" id="CHEBI:47942"/>
    </cofactor>
</comment>
<keyword evidence="10" id="KW-1185">Reference proteome</keyword>
<dbReference type="GO" id="GO:0044550">
    <property type="term" value="P:secondary metabolite biosynthetic process"/>
    <property type="evidence" value="ECO:0007669"/>
    <property type="project" value="UniProtKB-ARBA"/>
</dbReference>
<feature type="domain" description="Carrier" evidence="8">
    <location>
        <begin position="3604"/>
        <end position="3679"/>
    </location>
</feature>
<dbReference type="PROSITE" id="PS00012">
    <property type="entry name" value="PHOSPHOPANTETHEINE"/>
    <property type="match status" value="4"/>
</dbReference>
<feature type="domain" description="Carrier" evidence="8">
    <location>
        <begin position="2542"/>
        <end position="2618"/>
    </location>
</feature>
<dbReference type="GO" id="GO:0003824">
    <property type="term" value="F:catalytic activity"/>
    <property type="evidence" value="ECO:0007669"/>
    <property type="project" value="InterPro"/>
</dbReference>
<dbReference type="FunFam" id="3.40.50.12780:FF:000012">
    <property type="entry name" value="Non-ribosomal peptide synthetase"/>
    <property type="match status" value="4"/>
</dbReference>
<reference evidence="10" key="1">
    <citation type="submission" date="2016-10" db="EMBL/GenBank/DDBJ databases">
        <authorList>
            <person name="Varghese N."/>
            <person name="Submissions S."/>
        </authorList>
    </citation>
    <scope>NUCLEOTIDE SEQUENCE [LARGE SCALE GENOMIC DNA]</scope>
    <source>
        <strain evidence="10">DSM 44675</strain>
    </source>
</reference>
<evidence type="ECO:0000256" key="3">
    <source>
        <dbReference type="ARBA" id="ARBA00022450"/>
    </source>
</evidence>
<dbReference type="PANTHER" id="PTHR45527">
    <property type="entry name" value="NONRIBOSOMAL PEPTIDE SYNTHETASE"/>
    <property type="match status" value="1"/>
</dbReference>
<feature type="domain" description="Carrier" evidence="8">
    <location>
        <begin position="6787"/>
        <end position="6862"/>
    </location>
</feature>
<dbReference type="InterPro" id="IPR006162">
    <property type="entry name" value="Ppantetheine_attach_site"/>
</dbReference>
<dbReference type="InterPro" id="IPR036736">
    <property type="entry name" value="ACP-like_sf"/>
</dbReference>
<dbReference type="NCBIfam" id="NF004282">
    <property type="entry name" value="PRK05691.1"/>
    <property type="match status" value="8"/>
</dbReference>
<dbReference type="Gene3D" id="3.40.50.980">
    <property type="match status" value="10"/>
</dbReference>
<evidence type="ECO:0000313" key="10">
    <source>
        <dbReference type="Proteomes" id="UP000198677"/>
    </source>
</evidence>
<dbReference type="Gene3D" id="2.30.38.10">
    <property type="entry name" value="Luciferase, Domain 3"/>
    <property type="match status" value="5"/>
</dbReference>
<comment type="similarity">
    <text evidence="2">Belongs to the ATP-dependent AMP-binding enzyme family.</text>
</comment>
<sequence>MSLERGPVGGHGTAGFTEERSASRGELFPLSAAQRGIWFAQHLLGDVPIAIAQYVEIVGDLDVEALANAGATAAREMGTGMLRIVEVDAEPFQQIDHSLRDRMAHVDFRGAEDPHAAAEAWMRAEYSAPMDLLSDRLIESATLRVADDHYYWYSRIHHIALDGFGAMTFMGRAAERYTAAVEGREPDELKASALPDISAEEATYRASSRFEKDREHWAERARDLPPAISLSGRTGPVGSSSLVVSGPLPAAAEAAVARLAERQPGASLATVAVAAVAAYLSRLTGEDDIALSLPVSARTTAKLRRSGGMVSNVVPLRLAVADDTTSADLIGEVALELTGALRHQRYRHEDIRRDAGSGGARRGFFGPAINIMMFHSEIRLGELIGRLNVLTTGPVEDISVNIYPSVAGSRAHIDFEANPNLYSAEELRGHHARFLEFFAAFASAEPDAAVTALEVLHPDEYAELVPFRGPAALPARTLPDLLTAGVAASPDGVAIWTSETEVSYRELEAKSNQLARLLIDAGAGPETFVALAFSRSADALVACWAVAKTGAAFVPIDPKLPADRIRHMLDDSGVLLGLTGADQVSLLPDFVDWIVLDETAVRRRCESRSAARISDADRVAPLAVENTAYMIYTSGSTGVPKGVLVTHAALVDFDAASRDELRISAASRVLRFSSASFDASVFEMIQAFSAGATMVVAPEQMFGGDELAELLREQRVTHIMSAPTLLSTVDPKGLEHLEAVVVGGDVCTPDLVARFADVCRFTNSYGPTETTIVITVGDPLDGAAPITIGRPIQGAEALVLDRKLRPVPVGVVGELYLAGTGLARGYHRRPELTADRFVANPFGAPGSRMYRSGDEVRWTADHQLDFVGRSDFQVKIRGFRIELGEIDAALLAQDGIDFAVTIAYETASGSTALVSYVRPEPGTDIDPAAVTARLAEFLPAHMVPAAVMTLEQVPLTSAGKLDRRALPEPVFGSRDQQYRAPSTDAERLIAGVVEETLGLDRLSVDESVFAVGADSIIAMQIVARARALGLSFTAREVFERKTVAEIAKIAVPVTAAPAPVLTELEGGGVGTVALTPIVASILDRGDFDAFYQSVLLTLPEQVDGDRLGRALQAVLDRHDALRSRLRRDADGEWVFETGAPGTVDADAVITRVAAPTAPGSREFDELVLAECASAAARLDPAAGVMAQLVWLDAQESAGRLLVVIHHLAVDGVSWRILLPDLATAWTQLGAGLEPELAPVATSLRRWAHGVQDSAREGAHAGELSRWREILGGPDPLLGRRAVDPARDRVGDAERVQVELGTAATQSLLTTLPAAFGCGVNDGLLSALAVALTAWRRDRGIAESSVLLTLEGHGREEEAVAGADLSRTVGWFTSAFPVRLEVPDANLDDVLVGGPAAGTVIKAVKEQLLDVPSRGVGFGVLRHLDAEAGAVLASLPAPQISFNYLGRLGTGHLGDALRDLGFTPDPAAPDLNAGSGLAMTAAVAVDINAMVVDGADGPILQASFAFAPGLLTAGEIDAFAGLWLRALEGMAGHAELPDAGGLTPSDLPLVTVSQHEIDRWHHRYPSLTDVWSLSPLQSGLLFHATLAAETIDVYTAQLVMDLAGTVDPARLRGAANALVAHHPNLRTAFVYDDNGIAAQLVLDQVEVPFREVDLTVVEADTREAELQRLLDEERLTRFAMDRPPLLRMLLIRTSGDRCVLALTNHHIVLDGWSMPLLVRELLVRYAAGGAGAALLTSGGASGNVTDARRYRDYLEWRAHRDSEESANAWADVLDGVTEPTLIASAQAPAAGLGLPGEVDVALPAGLVDALGELARGHGVTLNTVIQTAWGLLLSRLLSRDDILFGATVSGRPAQLPGVEEILGLFINTVPVRVRVDPHASVAELLRRVQDEQTALLEHHQLGLADIQAETGLGALFDTLTVFESYPVDRAGFDENTDIAGMRVTGLQGRDATHYPLTLMSILDPQLHLHLRYRTDLFDVAAAVTLADRLALVLGAMATNPEITAAGVEVLGPAERVLVLREWNATDHEVEPATLVDLFDAQVARTPDANALVFGTDALSYAEFDARANRLARHLIAAGVGPESLVGIAMRRSAEMVVAIYAVLKAGGAYLPIDPEQPDERIEYVAGLSAPVLVLSTVADRESMPATVATVAVDELDLADLSPSPVRDADRSAPLRPQGTAYVIFTSGSTGRPKGVAVPHRGIVNRLRWMQDSYPLGGDDAVLLKTPATFDVSVWELFWPLQTGSRMVIAEPDGHRDPVYLETAIREYGITTMHFVPSMLEVFLMGADIARCGSLRRIFTSGEALAPGTVAALHERTDAELHNLYGPTEASVDVTYHRTAAGETVVPIGAPVWNTQTYVLDAGLRPTPVGVAGELYLAGVQLARGYVARPDLTADRFVANPFGDPGSRMYRTGDLVRWSATGELEYIGRTDFQVKLRGQRIELGEIEAALLRDDRVAQAVVVVRGDGPAGDYLAAYAVPAGDSGHADQALDTGAVLDAVAAALPRYMVPSVLTVLDALPLNPSGKLDRKALPAPEFAGTAEFVAASTPTELALAEIFAAVLESAHPVGATDSFFDLGGNSLAATRLLARVNAEFGTRVSVRELFEAPTVAGLAAVVDDVLTGHVHRPELLAGPRPDPIPLSPAQSRMWFLNRFDPASGAYNVAAALRMTGTLDVSALAAAVADILERHESLRTVYPDSPTGPHQRILPTSEALDELALDALHDDEPLGAHALAERVRAAVASGFDVTAEIPLDLTLLAAGPDDHVLVVVVHHISIDGWSIQALARDLVQAYSARTGGQAPSWTPLPVQYADYAVWKRAVLGSEDDPDSTAARQIDYWTAALAGVPEVLALPTDRRRPAVPSYRGGTVECELETAAYAAVKALARETNSTPFMVLHAALAVLLARMSGTGDIAVGTPVAGRGEQALDDVVGMFVNTLVLRTEVDPARSFAALLERVRATDLAAYGNADVPFERLVEVISPARSTAHHPLFQVVLALEDAREHAIALAGLQIASEPIDFGIAKFDLQLTVTEHFDGSGDPAGAVAAFTYARDLFDRRTIEGFASRFLTILRDGTGDPSRPVGDLDLLGADERATLVPVTGPAPAPTRTLPELLLESVRDPRDIALIEGEAQLTYGELDERSNRLARLLISRGVGPESYVALAVPRSIESVLALWAVAKTGAAFLPIDPTYPAERIAHMVADSAVAIGVTLTAHRGELPDAVSWISLDDEVAVAELSAARATPVGDGDRLAPLRPGHPAYMIYTSGSTGTPKGVVVTHLGLASFVAEQRDDYAVGPDSRTLHFASPSFDASILELLMAVGGGAAMVVVPVGVYGGEELAEVLRAGGVTHAFVTPGALATLDPDGLDAIGVVVVGGDACEQALVRRWAPGRRMFNAYGPTESTIMATHQGPLEPGRPVLIGAPVVGTDAVILDGRLHPVPAGVAGELYVAGVGLARGYHGRSALTADRFVANPFGEPGSRLYRTGDLVRTNAAGELEYLGRTDFQVKVRGHRVELGEIDAVLAGHASVQAAITVGHTGADGVVSVVSYVLPVPGRTIDAETLTAHARELLPVYMVPSAITVLDELPLTPAGKVDTRALPEPVFTVREFVAPRTRTETAVADVFAEVLGLERVGAEDDFFAVGGNSLSATRAMARINAIAGTGLGVRELFEATTVAALAARVDGAQREIVRPELVAEARPASVPLSAAQQRMWFLNQFDPESPAYNIPLAVSLTGALDVPALVAAVRDVIERHESLRTVFPASEQGPHQLIVPAARVDLDLTPVPVSGGEDLRDAMASLLSQGFDVTAAVPLRGSLFRLTDSEHVLVLVVHHISGDGASTVPLARDLMVAYTARTVGEEPSWRPLPVQYADFALWQRRVLGDEDDPLSVAARQLAYWRGQLAGTPGVLELPTDRPRPAVASYRGARADLEIGPELTAAMNALARAHNATLFMVLHAALSVLLARLSGSSDISVGTPIAGRGEQVLDDVVGMFVNTLVLRTQVEQGTTFAELLTATRSTDLAAYGHADVPFEQVVDAANPPRSQAHSPLFQVGLSLQNQGVGSLELPGLKVAALDPGVDVAKFDLELTFRELGAGGGMAASVTYAADLFDRDTIDAFARRLVRVFESVAADSNTPVGEVEVLDEAERLAAEAGPALPAPPVRTLPQILAAGASIDPGAVALRCAGEVEVSYAELDAESNRLARMLLGRGIGPESFVATSFARSAESVLALWAVAKTGAAFVPIDPALPAERARHMLTDSGAVLGLTVAGERDRLPGTVEWLALDDAEVTRERTALPAGPVAADELAAPIDPASAAYMIYTSGSTGVPKGVVVTHTGLSTFCADVRTELAVTSSSRVLRFSSSSFDASVFEMLVGFSAGATMVVAAPGIIGGGELAALLRSERVSHILTAPAALGTVDADGLEDLRSVMVGGDVCPPELVARFAPGRDFFNSYGPTESTIVITVTEPLHEGDRITIGTPLEGAGAVVLDRRLRPVPVGVVGELYLSGPGLARGYHRRGALTAAAFVANPYGDGERMYRTGDLVRRTRDGALDFIGRGDTQVQLRGLRIELGEIEAALVGRPGVAQSVVALHRDPHTGENLVGYVVAEAGAELDPQELRAAIGDALPAYMVPSAVMVLDALPINATGKLDRRALPVPEFVTDREFRGPTNPVEEAIAGIYAELLGAERVSVDDGFFELGGNSLLATRLVARVNSALGTSLAIRAVFEHPTVAELAVRAESASMEAGRIPLARMPRPERIPLSLAQQRMWFLNRFDTASAVNNIPLALRLSGRLDTTALRAAVADAVDRHESLRTVYPDSDAGPCQVILPADQAVQELVPVPVGEDEVLARVIELASTGFDVTTEVPLHVRLLRVSETEHVLALVVHHISADGFSMGPLARDVMVAYSAHLHGAQPTWAPLEVQYADYSLWQRAVLGDEQDPDSVAARQVAYWTAELAGLPEQLDLPADRPRPAEQSYRGDTYAFTLDARTHRALLDLARGQDSTLFMVMHAALAVLLSRLSNESDIAIGSPIAGRGEEALDDLVGMFVNTLVLRTRVSPEQRFSEVLDLARANDLAAFGHADVPFERLVEVLNPTRSTARHPLFQVALSFHNLERTRFTLPDLEIEALDAGFEPAKFDLHLTLVDRHDEKGDPAEIAASFTYATDLFDRDTVAQFAARFERILRTVVADRDTVVGDIPILDELHREELVTGWNQTGHPVPETTLAELFDAQVRRSPAATATVFEGAELTYAQFDARANRLARELIARGVGPEARVALAIRRSVELLVAMYAVAKAGGVYVPIDPDHPAERTAYVLDSARPVVVLTTTGVSITPPDGVELLPVDGLDGVLGDHSPAPITDADRIAPLRPENTAYVIYTSGSTGRPKGVAVPHRAIANQLLWKQSEYPLGADDAVMLKTAATFDLSVWEFWWALTVGARLVIAKPGGEQDPSYLARLMRESLVTTMHFVPSLLTAFLASVGSEPIASLRRVICIGEALPAETVRRFAEFSDAAVFNLYGPTEAAVSVTHHRCGPADERTVPIGVPEWNTQVYVLDARLHPVPVGVPGELYIAGAQLAQGYTGRADLTAERFVANPFGPNGSRMYRTGDVVRWLGRDRGVLDYVGRSDFQVKLRGFRIELGEIESALTAHPAIDASVVLVHRGPHGAENLVAYAVPVAGGAPTAESLLAFAGERVPSYMVPSVVVFLDELPLNVNGKLDRKALPEPEFLSSSAFRAPATPSEQIIAGIFADLLERPRVGADDNFFDVGGNSLLATRLVARTNSALGSSLAIRAVFEHPTVAELAVRAETASRETGRIPLARMGRPERIPLSLAQQRMWFLNRFDTASAVNNIPVAVRLSGGIDTDALQSAIADVVVRHEILRTVYPVSPDGTGVQVVLSPEDAAVDLTPVPVLEADLFVRLAEVVQSGFDVTAEVPLRIRLFEVGPSEHVLVFVVHHIAADGFSVAPLVRDVMLAYSARSAGEVPGWAPLVVQYADFSLWQRAVLGSEDDPESLIAAQLDYWTRALDGVPAQLDLPSDRPRPTVASNVGGVIPIAIDAELHAALRNTARVHNSSLFMVVHAALAVLLARLSGTSDIAIGTPVAGRGEAALDDLVGMFVNTLVLRTEVDPSVSFAELLGDVREVDLGAFGHADIPFERLVEVLNPARSQARHPLFQVALFFQNHEQPTLELDGLTISEVEFDIALAKFDLQVTVSESSDEHGVPAGIAVHLTYARDLFDETTVRVFGDRLVRVLRTLTADPTTAVGDLELLGADERALVLTGWNDSDHVVDFGDLLLGAFDAQVAATPDSTALVYEGSTLTYAEFDARVNRLARLLIAEGVGPESLVALAIRRSLDLVIGIYAVIKAGGAYVPVDPDHPAERIGHILDTADPVCVLSTSRDGFQVPGDRSALHVDTLDYSGFSPAPVTDDDRISRLAPEHPAYVIFTSGSTGKPKGVAVSHAAIANQIAWMLAEYPLGATDVYLQKTATTFDVSLWGFFMPLRVGAQLVVATPDGHRDPAYVAETIRERGVTVTDFVPSMLTVFAGAAAPADLVSLRYVFVIGEALPAETVRDFASICAAGVHNLYGPTEAAVSITYADVTGTGVGGAVSIGRPEWNSQVYVLDSRLRAVPAGVPGELYLAGVQLARGYYGRVDLTSDRFVANPYGDNGARMYRTGDLVTWRANGELEYIGRTDFQVKFRGQRIELGEIETALLAHESVLQSAVLVVQTATGDQLVGYVVPVPGRVIEVDGLKEFAAGLLPSYMMPSALMVLDAFPLNPSGKLDRKALPEPEFLSSSAFRAPSTPTEQIVAGIFADLLDRPRIGAEDSFFDIGGNSLLATRVTARMGETFDTTVSVREFFEDPTVAALARRVDAHDPNRPRLVARQRPARIPLAPAQERIWFANHETRNGDWNIPVALRIRGSLDVEILRSAAADVVTRHEALRTVYPDSPTGPLQVLVAAEDAVPELRRVEVSAAEVEAQVQRYLWADYDVTRELPLRMRLFALGDDDHVLAIIVHHIAADGASMGVLTRDVMIAYAARAMGVEPQWAPLEVQYGDYTMWKHEVLGHPEDTGSEANRQLRYWVRALEGRPRRLELAGAGRAKRTSAGATAPVSIDADTHAALLALAHESRASLFMVMQAAFAVLVSDLASVADVTLATSIAGRDEAVLADVVGNFSDDVLMPVSVEKDEPFTELVARVRDVALGAFAHPDVSNTRLQAALGTRDRLFQVELILQPGGGKIDADLGELRIEGYPFVTEVAKHDIEFSLNDHYDDDGSPAGITGGVLYSTDLFDTAAGDLIVKGYTEILRTVTEGARGTE</sequence>
<dbReference type="GO" id="GO:0043041">
    <property type="term" value="P:amino acid activation for nonribosomal peptide biosynthetic process"/>
    <property type="evidence" value="ECO:0007669"/>
    <property type="project" value="TreeGrafter"/>
</dbReference>
<dbReference type="InterPro" id="IPR020845">
    <property type="entry name" value="AMP-binding_CS"/>
</dbReference>
<dbReference type="UniPathway" id="UPA00011"/>
<protein>
    <submittedName>
        <fullName evidence="9">Non-ribosomal peptide synthase domain TIGR01720/amino acid adenylation domain-containing protein</fullName>
    </submittedName>
</protein>
<evidence type="ECO:0000256" key="7">
    <source>
        <dbReference type="SAM" id="MobiDB-lite"/>
    </source>
</evidence>
<dbReference type="Pfam" id="PF00550">
    <property type="entry name" value="PP-binding"/>
    <property type="match status" value="6"/>
</dbReference>
<feature type="domain" description="Carrier" evidence="8">
    <location>
        <begin position="980"/>
        <end position="1054"/>
    </location>
</feature>
<dbReference type="NCBIfam" id="NF003417">
    <property type="entry name" value="PRK04813.1"/>
    <property type="match status" value="6"/>
</dbReference>
<dbReference type="InterPro" id="IPR025110">
    <property type="entry name" value="AMP-bd_C"/>
</dbReference>
<keyword evidence="4" id="KW-0597">Phosphoprotein</keyword>
<organism evidence="9 10">
    <name type="scientific">Rhodococcus maanshanensis</name>
    <dbReference type="NCBI Taxonomy" id="183556"/>
    <lineage>
        <taxon>Bacteria</taxon>
        <taxon>Bacillati</taxon>
        <taxon>Actinomycetota</taxon>
        <taxon>Actinomycetes</taxon>
        <taxon>Mycobacteriales</taxon>
        <taxon>Nocardiaceae</taxon>
        <taxon>Rhodococcus</taxon>
    </lineage>
</organism>
<evidence type="ECO:0000256" key="5">
    <source>
        <dbReference type="ARBA" id="ARBA00022737"/>
    </source>
</evidence>
<evidence type="ECO:0000256" key="6">
    <source>
        <dbReference type="ARBA" id="ARBA00023194"/>
    </source>
</evidence>
<dbReference type="FunFam" id="3.30.300.30:FF:000010">
    <property type="entry name" value="Enterobactin synthetase component F"/>
    <property type="match status" value="1"/>
</dbReference>
<gene>
    <name evidence="9" type="ORF">SAMN05444583_10864</name>
</gene>
<dbReference type="GO" id="GO:0017000">
    <property type="term" value="P:antibiotic biosynthetic process"/>
    <property type="evidence" value="ECO:0007669"/>
    <property type="project" value="UniProtKB-KW"/>
</dbReference>
<dbReference type="Proteomes" id="UP000198677">
    <property type="component" value="Unassembled WGS sequence"/>
</dbReference>
<dbReference type="SUPFAM" id="SSF56801">
    <property type="entry name" value="Acetyl-CoA synthetase-like"/>
    <property type="match status" value="6"/>
</dbReference>
<dbReference type="Gene3D" id="1.10.1200.10">
    <property type="entry name" value="ACP-like"/>
    <property type="match status" value="6"/>
</dbReference>
<evidence type="ECO:0000256" key="2">
    <source>
        <dbReference type="ARBA" id="ARBA00006432"/>
    </source>
</evidence>
<accession>A0A1H7PIP7</accession>
<evidence type="ECO:0000256" key="4">
    <source>
        <dbReference type="ARBA" id="ARBA00022553"/>
    </source>
</evidence>
<dbReference type="CDD" id="cd19540">
    <property type="entry name" value="LCL_NRPS-like"/>
    <property type="match status" value="5"/>
</dbReference>